<proteinExistence type="predicted"/>
<sequence length="58" mass="6746">MKCLYRWVILSPCATSSHSFCQRVFFYSRFTPRVVFLFVSLSFHSLGVKRSTAPIIVQ</sequence>
<organism evidence="1">
    <name type="scientific">Utricularia reniformis</name>
    <dbReference type="NCBI Taxonomy" id="192314"/>
    <lineage>
        <taxon>Eukaryota</taxon>
        <taxon>Viridiplantae</taxon>
        <taxon>Streptophyta</taxon>
        <taxon>Embryophyta</taxon>
        <taxon>Tracheophyta</taxon>
        <taxon>Spermatophyta</taxon>
        <taxon>Magnoliopsida</taxon>
        <taxon>eudicotyledons</taxon>
        <taxon>Gunneridae</taxon>
        <taxon>Pentapetalae</taxon>
        <taxon>asterids</taxon>
        <taxon>lamiids</taxon>
        <taxon>Lamiales</taxon>
        <taxon>Lentibulariaceae</taxon>
        <taxon>Utricularia</taxon>
    </lineage>
</organism>
<protein>
    <submittedName>
        <fullName evidence="1">Uncharacterized protein</fullName>
    </submittedName>
</protein>
<keyword evidence="1" id="KW-0496">Mitochondrion</keyword>
<name>A0A1Y0B487_9LAMI</name>
<gene>
    <name evidence="1" type="ORF">AEK19_MT2076</name>
</gene>
<geneLocation type="mitochondrion" evidence="1"/>
<dbReference type="EMBL" id="KY774314">
    <property type="protein sequence ID" value="ART32231.1"/>
    <property type="molecule type" value="Genomic_DNA"/>
</dbReference>
<accession>A0A1Y0B487</accession>
<dbReference type="AlphaFoldDB" id="A0A1Y0B487"/>
<evidence type="ECO:0000313" key="1">
    <source>
        <dbReference type="EMBL" id="ART32231.1"/>
    </source>
</evidence>
<reference evidence="1" key="1">
    <citation type="submission" date="2017-03" db="EMBL/GenBank/DDBJ databases">
        <title>The mitochondrial genome of the carnivorous plant Utricularia reniformis (Lentibulariaceae): structure, comparative analysis and evolutionary landmarks.</title>
        <authorList>
            <person name="Silva S.R."/>
            <person name="Alvarenga D.O."/>
            <person name="Michael T.P."/>
            <person name="Miranda V.F.O."/>
            <person name="Varani A.M."/>
        </authorList>
    </citation>
    <scope>NUCLEOTIDE SEQUENCE</scope>
</reference>